<feature type="signal peptide" evidence="1">
    <location>
        <begin position="1"/>
        <end position="21"/>
    </location>
</feature>
<dbReference type="Pfam" id="PF00144">
    <property type="entry name" value="Beta-lactamase"/>
    <property type="match status" value="1"/>
</dbReference>
<proteinExistence type="predicted"/>
<name>A0A5M6CGI9_9BACT</name>
<protein>
    <submittedName>
        <fullName evidence="3">Beta-lactamase family protein</fullName>
    </submittedName>
</protein>
<keyword evidence="1" id="KW-0732">Signal</keyword>
<evidence type="ECO:0000313" key="3">
    <source>
        <dbReference type="EMBL" id="KAA5533550.1"/>
    </source>
</evidence>
<dbReference type="PANTHER" id="PTHR46825">
    <property type="entry name" value="D-ALANYL-D-ALANINE-CARBOXYPEPTIDASE/ENDOPEPTIDASE AMPH"/>
    <property type="match status" value="1"/>
</dbReference>
<evidence type="ECO:0000259" key="2">
    <source>
        <dbReference type="Pfam" id="PF00144"/>
    </source>
</evidence>
<keyword evidence="4" id="KW-1185">Reference proteome</keyword>
<evidence type="ECO:0000313" key="4">
    <source>
        <dbReference type="Proteomes" id="UP000323632"/>
    </source>
</evidence>
<dbReference type="Gene3D" id="3.40.710.10">
    <property type="entry name" value="DD-peptidase/beta-lactamase superfamily"/>
    <property type="match status" value="1"/>
</dbReference>
<dbReference type="RefSeq" id="WP_150033297.1">
    <property type="nucleotide sequence ID" value="NZ_VWSH01000003.1"/>
</dbReference>
<reference evidence="3 4" key="1">
    <citation type="submission" date="2019-09" db="EMBL/GenBank/DDBJ databases">
        <title>Genome sequence and assembly of Taibaiella sp.</title>
        <authorList>
            <person name="Chhetri G."/>
        </authorList>
    </citation>
    <scope>NUCLEOTIDE SEQUENCE [LARGE SCALE GENOMIC DNA]</scope>
    <source>
        <strain evidence="3 4">KVB11</strain>
    </source>
</reference>
<sequence length="440" mass="48424">MTRKTTLILLPALLFCCNIFAQRVNTAKLDSLFQVLADKDKYMGSIAISANGELLYTKAIGKADIATNKPATTQTEYRIGSISKMFTSCLVFKAVEEHKLSLSQTIDKYFPAIENAGKITIGDLLSHRSGIHNFTDDENYLTYNTEAKTEQQMIDIIAKGKSDFEPGSKASYSNSNYVLLSYILEKTYKKPYKELLNARIIKPLGLKHTYFGGKTNLQNNESYSYSFTGKWNKESETDLSIPMGAGSVLSTPSDLVVFIEALFANKIISNESLQQMTTIKDGYGMGIFQVPFHSKKGFGHTGGIDGFSSAVAYFPADKVSVAITSNGGVYDNNDIVIAALSDYYGMPYEIPAFNTVALQSSDLDKYLGEYSSPDLPLKISVTKDGNKLIAQATGQSAFPLDATETDKFEFLQAGIKLEFLPAEKKMILKQGGGKFTFTRN</sequence>
<feature type="domain" description="Beta-lactamase-related" evidence="2">
    <location>
        <begin position="44"/>
        <end position="329"/>
    </location>
</feature>
<dbReference type="PANTHER" id="PTHR46825:SF7">
    <property type="entry name" value="D-ALANYL-D-ALANINE CARBOXYPEPTIDASE"/>
    <property type="match status" value="1"/>
</dbReference>
<comment type="caution">
    <text evidence="3">The sequence shown here is derived from an EMBL/GenBank/DDBJ whole genome shotgun (WGS) entry which is preliminary data.</text>
</comment>
<dbReference type="EMBL" id="VWSH01000003">
    <property type="protein sequence ID" value="KAA5533550.1"/>
    <property type="molecule type" value="Genomic_DNA"/>
</dbReference>
<dbReference type="SUPFAM" id="SSF56601">
    <property type="entry name" value="beta-lactamase/transpeptidase-like"/>
    <property type="match status" value="1"/>
</dbReference>
<dbReference type="InterPro" id="IPR050491">
    <property type="entry name" value="AmpC-like"/>
</dbReference>
<dbReference type="AlphaFoldDB" id="A0A5M6CGI9"/>
<dbReference type="Proteomes" id="UP000323632">
    <property type="component" value="Unassembled WGS sequence"/>
</dbReference>
<dbReference type="InterPro" id="IPR012338">
    <property type="entry name" value="Beta-lactam/transpept-like"/>
</dbReference>
<dbReference type="InterPro" id="IPR001466">
    <property type="entry name" value="Beta-lactam-related"/>
</dbReference>
<organism evidence="3 4">
    <name type="scientific">Taibaiella lutea</name>
    <dbReference type="NCBI Taxonomy" id="2608001"/>
    <lineage>
        <taxon>Bacteria</taxon>
        <taxon>Pseudomonadati</taxon>
        <taxon>Bacteroidota</taxon>
        <taxon>Chitinophagia</taxon>
        <taxon>Chitinophagales</taxon>
        <taxon>Chitinophagaceae</taxon>
        <taxon>Taibaiella</taxon>
    </lineage>
</organism>
<accession>A0A5M6CGI9</accession>
<evidence type="ECO:0000256" key="1">
    <source>
        <dbReference type="SAM" id="SignalP"/>
    </source>
</evidence>
<feature type="chain" id="PRO_5024428316" evidence="1">
    <location>
        <begin position="22"/>
        <end position="440"/>
    </location>
</feature>
<gene>
    <name evidence="3" type="ORF">F0919_13500</name>
</gene>